<feature type="region of interest" description="Disordered" evidence="3">
    <location>
        <begin position="1"/>
        <end position="90"/>
    </location>
</feature>
<dbReference type="InterPro" id="IPR001611">
    <property type="entry name" value="Leu-rich_rpt"/>
</dbReference>
<organism evidence="4 5">
    <name type="scientific">Mortierella alpina</name>
    <name type="common">Oleaginous fungus</name>
    <name type="synonym">Mortierella renispora</name>
    <dbReference type="NCBI Taxonomy" id="64518"/>
    <lineage>
        <taxon>Eukaryota</taxon>
        <taxon>Fungi</taxon>
        <taxon>Fungi incertae sedis</taxon>
        <taxon>Mucoromycota</taxon>
        <taxon>Mortierellomycotina</taxon>
        <taxon>Mortierellomycetes</taxon>
        <taxon>Mortierellales</taxon>
        <taxon>Mortierellaceae</taxon>
        <taxon>Mortierella</taxon>
    </lineage>
</organism>
<evidence type="ECO:0000256" key="2">
    <source>
        <dbReference type="ARBA" id="ARBA00022737"/>
    </source>
</evidence>
<keyword evidence="1" id="KW-0433">Leucine-rich repeat</keyword>
<dbReference type="Proteomes" id="UP000717515">
    <property type="component" value="Unassembled WGS sequence"/>
</dbReference>
<dbReference type="InterPro" id="IPR032675">
    <property type="entry name" value="LRR_dom_sf"/>
</dbReference>
<dbReference type="PANTHER" id="PTHR48051:SF1">
    <property type="entry name" value="RAS SUPPRESSOR PROTEIN 1"/>
    <property type="match status" value="1"/>
</dbReference>
<evidence type="ECO:0000313" key="5">
    <source>
        <dbReference type="Proteomes" id="UP000717515"/>
    </source>
</evidence>
<protein>
    <submittedName>
        <fullName evidence="4">Uncharacterized protein</fullName>
    </submittedName>
</protein>
<dbReference type="EMBL" id="JAIFTL010000392">
    <property type="protein sequence ID" value="KAG9319707.1"/>
    <property type="molecule type" value="Genomic_DNA"/>
</dbReference>
<dbReference type="GO" id="GO:0005737">
    <property type="term" value="C:cytoplasm"/>
    <property type="evidence" value="ECO:0007669"/>
    <property type="project" value="TreeGrafter"/>
</dbReference>
<feature type="region of interest" description="Disordered" evidence="3">
    <location>
        <begin position="533"/>
        <end position="593"/>
    </location>
</feature>
<feature type="compositionally biased region" description="Basic and acidic residues" evidence="3">
    <location>
        <begin position="538"/>
        <end position="571"/>
    </location>
</feature>
<comment type="caution">
    <text evidence="4">The sequence shown here is derived from an EMBL/GenBank/DDBJ whole genome shotgun (WGS) entry which is preliminary data.</text>
</comment>
<dbReference type="SMART" id="SM00369">
    <property type="entry name" value="LRR_TYP"/>
    <property type="match status" value="2"/>
</dbReference>
<feature type="compositionally biased region" description="Low complexity" evidence="3">
    <location>
        <begin position="412"/>
        <end position="421"/>
    </location>
</feature>
<dbReference type="InterPro" id="IPR050216">
    <property type="entry name" value="LRR_domain-containing"/>
</dbReference>
<evidence type="ECO:0000256" key="1">
    <source>
        <dbReference type="ARBA" id="ARBA00022614"/>
    </source>
</evidence>
<proteinExistence type="predicted"/>
<dbReference type="Gene3D" id="3.80.10.10">
    <property type="entry name" value="Ribonuclease Inhibitor"/>
    <property type="match status" value="1"/>
</dbReference>
<dbReference type="PANTHER" id="PTHR48051">
    <property type="match status" value="1"/>
</dbReference>
<dbReference type="InterPro" id="IPR003591">
    <property type="entry name" value="Leu-rich_rpt_typical-subtyp"/>
</dbReference>
<sequence length="700" mass="76550">MDSDPFLAAERGSAPSAAAMSAAYSSSSSPASARSPLPVDKDFFRDEHNGMRTPTRSGSPSSSSSHSDDLDIFPRPTFSNPPSPPRPGQHRLEQLFAQIPFPPPRQLASTFTKTDDGEHWRLTFNDENTQHRKALTSIAGSSRCLWPPDSTFLTMTSTFKERAYQCSTTPQETQHTKNAIEQKASLFPYSSFTTPSSGSQKNHPRSESFQDTEKRLMDWQPCRKARRVMDGPYFKERNRRMVAGHVRKLIQEAVEDGVGELDLSYLELTDLPSDICDLNFAIVYNERGSFSLSKNRLKLFLSCNRFSTIPMDVFTLHNLSVLSLRNNSIEAIPPEIGLLHNLVELSLGGNQLKVLPSQISLLPKLQILTVHPNPLLEPPEAVLAVSTVEQGNIPEGQYGAQQDEDHAPVGQTSLPTTPSPSGTEEDMYMFPANDQAGPSYAATSSTPAFDPEPAEEESEIFVSSQSSTVTTGTLESTNSSIQSTASSMTSDLSRDSPPHKVLKSRIPTLLILAGNAMLNHMDAHGATGFVKTGGSAMDRSRKDSKVSMDGYECSRDDTTMLKSRPCSDREGGSSLAENSAKRPLQATTTTPAAAAEARKQFRFDEATIKSYLTPYMFDIYKRASINNRCQGCHQKFWKPCRTVVVWEDLLGQTKVPMEWKGCGIGACKGVPASVLSPTSSLDTTSAAVPARATSSTDLPE</sequence>
<accession>A0A9P7ZZT0</accession>
<feature type="compositionally biased region" description="Polar residues" evidence="3">
    <location>
        <begin position="191"/>
        <end position="201"/>
    </location>
</feature>
<feature type="compositionally biased region" description="Low complexity" evidence="3">
    <location>
        <begin position="8"/>
        <end position="36"/>
    </location>
</feature>
<reference evidence="4" key="1">
    <citation type="submission" date="2021-07" db="EMBL/GenBank/DDBJ databases">
        <title>Draft genome of Mortierella alpina, strain LL118, isolated from an aspen leaf litter sample.</title>
        <authorList>
            <person name="Yang S."/>
            <person name="Vinatzer B.A."/>
        </authorList>
    </citation>
    <scope>NUCLEOTIDE SEQUENCE</scope>
    <source>
        <strain evidence="4">LL118</strain>
    </source>
</reference>
<feature type="region of interest" description="Disordered" evidence="3">
    <location>
        <begin position="394"/>
        <end position="500"/>
    </location>
</feature>
<evidence type="ECO:0000313" key="4">
    <source>
        <dbReference type="EMBL" id="KAG9319707.1"/>
    </source>
</evidence>
<gene>
    <name evidence="4" type="ORF">KVV02_004302</name>
</gene>
<dbReference type="SUPFAM" id="SSF52075">
    <property type="entry name" value="Outer arm dynein light chain 1"/>
    <property type="match status" value="1"/>
</dbReference>
<dbReference type="Pfam" id="PF13855">
    <property type="entry name" value="LRR_8"/>
    <property type="match status" value="1"/>
</dbReference>
<dbReference type="PROSITE" id="PS51450">
    <property type="entry name" value="LRR"/>
    <property type="match status" value="2"/>
</dbReference>
<feature type="compositionally biased region" description="Basic and acidic residues" evidence="3">
    <location>
        <begin position="39"/>
        <end position="50"/>
    </location>
</feature>
<feature type="compositionally biased region" description="Basic and acidic residues" evidence="3">
    <location>
        <begin position="204"/>
        <end position="213"/>
    </location>
</feature>
<name>A0A9P7ZZT0_MORAP</name>
<evidence type="ECO:0000256" key="3">
    <source>
        <dbReference type="SAM" id="MobiDB-lite"/>
    </source>
</evidence>
<feature type="compositionally biased region" description="Low complexity" evidence="3">
    <location>
        <begin position="462"/>
        <end position="490"/>
    </location>
</feature>
<dbReference type="AlphaFoldDB" id="A0A9P7ZZT0"/>
<feature type="region of interest" description="Disordered" evidence="3">
    <location>
        <begin position="191"/>
        <end position="213"/>
    </location>
</feature>
<keyword evidence="2" id="KW-0677">Repeat</keyword>